<dbReference type="Proteomes" id="UP001165587">
    <property type="component" value="Unassembled WGS sequence"/>
</dbReference>
<dbReference type="RefSeq" id="WP_259525097.1">
    <property type="nucleotide sequence ID" value="NZ_JANLCK010000001.1"/>
</dbReference>
<dbReference type="Pfam" id="PF14486">
    <property type="entry name" value="DUF4432"/>
    <property type="match status" value="1"/>
</dbReference>
<dbReference type="GO" id="GO:0005975">
    <property type="term" value="P:carbohydrate metabolic process"/>
    <property type="evidence" value="ECO:0007669"/>
    <property type="project" value="InterPro"/>
</dbReference>
<organism evidence="1 2">
    <name type="scientific">Herbiconiux oxytropis</name>
    <dbReference type="NCBI Taxonomy" id="2970915"/>
    <lineage>
        <taxon>Bacteria</taxon>
        <taxon>Bacillati</taxon>
        <taxon>Actinomycetota</taxon>
        <taxon>Actinomycetes</taxon>
        <taxon>Micrococcales</taxon>
        <taxon>Microbacteriaceae</taxon>
        <taxon>Herbiconiux</taxon>
    </lineage>
</organism>
<protein>
    <submittedName>
        <fullName evidence="1">Aldose 1-epimerase family protein</fullName>
    </submittedName>
</protein>
<accession>A0AA41XFC8</accession>
<evidence type="ECO:0000313" key="1">
    <source>
        <dbReference type="EMBL" id="MCS5724668.1"/>
    </source>
</evidence>
<dbReference type="CDD" id="cd09023">
    <property type="entry name" value="Aldose_epim_Ec_c4013"/>
    <property type="match status" value="1"/>
</dbReference>
<dbReference type="GO" id="GO:0003824">
    <property type="term" value="F:catalytic activity"/>
    <property type="evidence" value="ECO:0007669"/>
    <property type="project" value="InterPro"/>
</dbReference>
<proteinExistence type="predicted"/>
<dbReference type="GO" id="GO:0030246">
    <property type="term" value="F:carbohydrate binding"/>
    <property type="evidence" value="ECO:0007669"/>
    <property type="project" value="InterPro"/>
</dbReference>
<dbReference type="InterPro" id="IPR027839">
    <property type="entry name" value="DUF4432"/>
</dbReference>
<sequence>MSSATTAYGTPIDEALLRAGSLDQVARVDRFIDDDGPSRGARRLRVVNGGGLEFDVHPDRGLDIGAASFEGLPLAWLSSTGFTRPDAYEPEGRGWLRSFGGGLVTTCGLNSFGPPADDEDGVVGMHGPIGNLSARLIETSATPEAVTVVGEVRQTSVFGENLVLRRTITSRVGSSTFVVDDTVTNEAETASPHMVLYHVNLGWPLLDTGSTVDIPAVSVEPRDPDAVAGFAERAAIGEPTAGFREQVYVHTAGDERVARVTNPIRGLQFTLRYSESLPAVFQWKLTATKHFVLGLEPANTPEIQGRAAAREHGILPRLEPGESRSYSIEIEVNRT</sequence>
<dbReference type="AlphaFoldDB" id="A0AA41XFC8"/>
<dbReference type="SUPFAM" id="SSF74650">
    <property type="entry name" value="Galactose mutarotase-like"/>
    <property type="match status" value="1"/>
</dbReference>
<evidence type="ECO:0000313" key="2">
    <source>
        <dbReference type="Proteomes" id="UP001165587"/>
    </source>
</evidence>
<dbReference type="Gene3D" id="2.70.98.10">
    <property type="match status" value="1"/>
</dbReference>
<dbReference type="InterPro" id="IPR011013">
    <property type="entry name" value="Gal_mutarotase_sf_dom"/>
</dbReference>
<name>A0AA41XFC8_9MICO</name>
<reference evidence="1" key="1">
    <citation type="submission" date="2022-08" db="EMBL/GenBank/DDBJ databases">
        <authorList>
            <person name="Deng Y."/>
            <person name="Han X.-F."/>
            <person name="Zhang Y.-Q."/>
        </authorList>
    </citation>
    <scope>NUCLEOTIDE SEQUENCE</scope>
    <source>
        <strain evidence="1">CPCC 203407</strain>
    </source>
</reference>
<dbReference type="EMBL" id="JANLCK010000001">
    <property type="protein sequence ID" value="MCS5724668.1"/>
    <property type="molecule type" value="Genomic_DNA"/>
</dbReference>
<keyword evidence="2" id="KW-1185">Reference proteome</keyword>
<dbReference type="InterPro" id="IPR014718">
    <property type="entry name" value="GH-type_carb-bd"/>
</dbReference>
<gene>
    <name evidence="1" type="ORF">N1028_02030</name>
</gene>
<comment type="caution">
    <text evidence="1">The sequence shown here is derived from an EMBL/GenBank/DDBJ whole genome shotgun (WGS) entry which is preliminary data.</text>
</comment>